<dbReference type="SMART" id="SM00292">
    <property type="entry name" value="BRCT"/>
    <property type="match status" value="1"/>
</dbReference>
<keyword evidence="6 15" id="KW-0479">Metal-binding</keyword>
<reference evidence="18 19" key="1">
    <citation type="submission" date="2018-10" db="EMBL/GenBank/DDBJ databases">
        <title>An updated phylogeny of the Alphaproteobacteria reveals that the parasitic Rickettsiales and Holosporales have independent origins.</title>
        <authorList>
            <person name="Munoz-Gomez S.A."/>
            <person name="Hess S."/>
            <person name="Burger G."/>
            <person name="Lang B.F."/>
            <person name="Susko E."/>
            <person name="Slamovits C.H."/>
            <person name="Roger A.J."/>
        </authorList>
    </citation>
    <scope>NUCLEOTIDE SEQUENCE [LARGE SCALE GENOMIC DNA]</scope>
    <source>
        <strain evidence="18">HOLO01</strain>
    </source>
</reference>
<dbReference type="Gene3D" id="3.30.470.30">
    <property type="entry name" value="DNA ligase/mRNA capping enzyme"/>
    <property type="match status" value="1"/>
</dbReference>
<dbReference type="GO" id="GO:0005829">
    <property type="term" value="C:cytosol"/>
    <property type="evidence" value="ECO:0007669"/>
    <property type="project" value="TreeGrafter"/>
</dbReference>
<dbReference type="InterPro" id="IPR013839">
    <property type="entry name" value="DNAligase_adenylation"/>
</dbReference>
<feature type="binding site" evidence="15">
    <location>
        <position position="445"/>
    </location>
    <ligand>
        <name>Zn(2+)</name>
        <dbReference type="ChEBI" id="CHEBI:29105"/>
    </ligand>
</feature>
<keyword evidence="10 15" id="KW-0520">NAD</keyword>
<evidence type="ECO:0000256" key="6">
    <source>
        <dbReference type="ARBA" id="ARBA00022723"/>
    </source>
</evidence>
<dbReference type="PANTHER" id="PTHR23389:SF9">
    <property type="entry name" value="DNA LIGASE"/>
    <property type="match status" value="1"/>
</dbReference>
<dbReference type="NCBIfam" id="TIGR00575">
    <property type="entry name" value="dnlj"/>
    <property type="match status" value="1"/>
</dbReference>
<feature type="binding site" evidence="15">
    <location>
        <position position="327"/>
    </location>
    <ligand>
        <name>NAD(+)</name>
        <dbReference type="ChEBI" id="CHEBI:57540"/>
    </ligand>
</feature>
<dbReference type="FunFam" id="2.40.50.140:FF:000012">
    <property type="entry name" value="DNA ligase"/>
    <property type="match status" value="1"/>
</dbReference>
<evidence type="ECO:0000256" key="10">
    <source>
        <dbReference type="ARBA" id="ARBA00023027"/>
    </source>
</evidence>
<dbReference type="FunFam" id="3.30.470.30:FF:000001">
    <property type="entry name" value="DNA ligase"/>
    <property type="match status" value="1"/>
</dbReference>
<dbReference type="SUPFAM" id="SSF47781">
    <property type="entry name" value="RuvA domain 2-like"/>
    <property type="match status" value="1"/>
</dbReference>
<dbReference type="NCBIfam" id="NF005932">
    <property type="entry name" value="PRK07956.1"/>
    <property type="match status" value="1"/>
</dbReference>
<evidence type="ECO:0000256" key="5">
    <source>
        <dbReference type="ARBA" id="ARBA00022705"/>
    </source>
</evidence>
<dbReference type="SUPFAM" id="SSF52113">
    <property type="entry name" value="BRCT domain"/>
    <property type="match status" value="1"/>
</dbReference>
<comment type="similarity">
    <text evidence="14 15">Belongs to the NAD-dependent DNA ligase family. LigA subfamily.</text>
</comment>
<comment type="function">
    <text evidence="1 15">DNA ligase that catalyzes the formation of phosphodiester linkages between 5'-phosphoryl and 3'-hydroxyl groups in double-stranded DNA using NAD as a coenzyme and as the energy source for the reaction. It is essential for DNA replication and repair of damaged DNA.</text>
</comment>
<evidence type="ECO:0000256" key="2">
    <source>
        <dbReference type="ARBA" id="ARBA00012722"/>
    </source>
</evidence>
<dbReference type="InterPro" id="IPR036420">
    <property type="entry name" value="BRCT_dom_sf"/>
</dbReference>
<feature type="binding site" evidence="15">
    <location>
        <position position="187"/>
    </location>
    <ligand>
        <name>NAD(+)</name>
        <dbReference type="ChEBI" id="CHEBI:57540"/>
    </ligand>
</feature>
<comment type="cofactor">
    <cofactor evidence="15">
        <name>Mg(2+)</name>
        <dbReference type="ChEBI" id="CHEBI:18420"/>
    </cofactor>
    <cofactor evidence="15">
        <name>Mn(2+)</name>
        <dbReference type="ChEBI" id="CHEBI:29035"/>
    </cofactor>
</comment>
<dbReference type="EC" id="6.5.1.2" evidence="2 15"/>
<dbReference type="Pfam" id="PF03120">
    <property type="entry name" value="OB_DNA_ligase"/>
    <property type="match status" value="1"/>
</dbReference>
<evidence type="ECO:0000256" key="7">
    <source>
        <dbReference type="ARBA" id="ARBA00022763"/>
    </source>
</evidence>
<dbReference type="SMART" id="SM00532">
    <property type="entry name" value="LIGANc"/>
    <property type="match status" value="1"/>
</dbReference>
<dbReference type="InterPro" id="IPR041663">
    <property type="entry name" value="DisA/LigA_HHH"/>
</dbReference>
<protein>
    <recommendedName>
        <fullName evidence="3 15">DNA ligase</fullName>
        <ecNumber evidence="2 15">6.5.1.2</ecNumber>
    </recommendedName>
    <alternativeName>
        <fullName evidence="15">Polydeoxyribonucleotide synthase [NAD(+)]</fullName>
    </alternativeName>
</protein>
<dbReference type="GO" id="GO:0006260">
    <property type="term" value="P:DNA replication"/>
    <property type="evidence" value="ECO:0007669"/>
    <property type="project" value="UniProtKB-KW"/>
</dbReference>
<dbReference type="OrthoDB" id="9759736at2"/>
<dbReference type="PROSITE" id="PS01055">
    <property type="entry name" value="DNA_LIGASE_N1"/>
    <property type="match status" value="1"/>
</dbReference>
<dbReference type="Pfam" id="PF12826">
    <property type="entry name" value="HHH_2"/>
    <property type="match status" value="1"/>
</dbReference>
<dbReference type="PIRSF" id="PIRSF001604">
    <property type="entry name" value="LigA"/>
    <property type="match status" value="1"/>
</dbReference>
<feature type="binding site" evidence="15">
    <location>
        <position position="303"/>
    </location>
    <ligand>
        <name>NAD(+)</name>
        <dbReference type="ChEBI" id="CHEBI:57540"/>
    </ligand>
</feature>
<dbReference type="SUPFAM" id="SSF56091">
    <property type="entry name" value="DNA ligase/mRNA capping enzyme, catalytic domain"/>
    <property type="match status" value="1"/>
</dbReference>
<evidence type="ECO:0000256" key="1">
    <source>
        <dbReference type="ARBA" id="ARBA00004067"/>
    </source>
</evidence>
<feature type="binding site" evidence="15">
    <location>
        <position position="424"/>
    </location>
    <ligand>
        <name>Zn(2+)</name>
        <dbReference type="ChEBI" id="CHEBI:29105"/>
    </ligand>
</feature>
<dbReference type="Pfam" id="PF03119">
    <property type="entry name" value="DNA_ligase_ZBD"/>
    <property type="match status" value="1"/>
</dbReference>
<dbReference type="InterPro" id="IPR018239">
    <property type="entry name" value="DNA_ligase_AS"/>
</dbReference>
<keyword evidence="19" id="KW-1185">Reference proteome</keyword>
<evidence type="ECO:0000256" key="16">
    <source>
        <dbReference type="RuleBase" id="RU000618"/>
    </source>
</evidence>
<evidence type="ECO:0000313" key="18">
    <source>
        <dbReference type="EMBL" id="RZI46520.1"/>
    </source>
</evidence>
<dbReference type="Gene3D" id="6.20.10.30">
    <property type="match status" value="1"/>
</dbReference>
<dbReference type="SUPFAM" id="SSF50249">
    <property type="entry name" value="Nucleic acid-binding proteins"/>
    <property type="match status" value="1"/>
</dbReference>
<keyword evidence="9 15" id="KW-0460">Magnesium</keyword>
<feature type="active site" description="N6-AMP-lysine intermediate" evidence="15">
    <location>
        <position position="129"/>
    </location>
</feature>
<accession>A0A4Q7DJJ5</accession>
<dbReference type="Pfam" id="PF01653">
    <property type="entry name" value="DNA_ligase_aden"/>
    <property type="match status" value="1"/>
</dbReference>
<evidence type="ECO:0000256" key="13">
    <source>
        <dbReference type="ARBA" id="ARBA00034005"/>
    </source>
</evidence>
<sequence>MRYIVASKSNLTPEQAAAELKTLAKEIADHDYRYYRLNQPTISDQAYDALHRRNREIEVLFPNLIRPDSPSHRVGSAPSPEFEKVKHQAPMLSLDNAFSLDEVGDFIDRIKRFLKWPADQDIPFMAEPKIDGLSASLIYEDGQFVLGATRGDGVEGENITPNLRTIRDIPLILQGDFKPARLEVRGEVYMTKSDFERLNENRQQEDESPFANPRNAAAGSLRQLDSSITAKRPLYFFAYAYFTSEPNGDKTQEEILNTLKTWGFPVNPHVQLCLNQAELKAHYERLEELRPTLNYEIDGVVYKVNDLALQNRLGVVGRAPRHSIAHKFAAEQAETVVEDILIQVGRTGVLTPLAVLKPVFVGGVMVRRATLHNQDEIQRKDVRVGDAVIVQRAGDVIPQVVKSLTNKRPATSQSFIFPTHCPVCQTPVVQTEGQVAIRCPNSFGCAAQAVERLKHFVSRHAFDIEGLGEKHLEAFCQEGLIKNPADIFTLRQHGRVLEKREGWGAQSLQNLWDAIDKCRVISLDRFIYGLGISQIGQVSAKLLAKHYQTIDALLQAGEEDLLSIEGIGPGMSKDLVAFLSDPQQQKLIHDLRKHVTVEPYLVQEAHNSPLKGKTVVFTGALSSLSRGEAKAQAERLGAKVSGSVSAKTDMVVAGADAGSKLKTAQALGVQVLTEDEWLALVGGL</sequence>
<keyword evidence="4 15" id="KW-0436">Ligase</keyword>
<keyword evidence="7 15" id="KW-0227">DNA damage</keyword>
<dbReference type="Gene3D" id="3.40.50.10190">
    <property type="entry name" value="BRCT domain"/>
    <property type="match status" value="1"/>
</dbReference>
<dbReference type="PANTHER" id="PTHR23389">
    <property type="entry name" value="CHROMOSOME TRANSMISSION FIDELITY FACTOR 18"/>
    <property type="match status" value="1"/>
</dbReference>
<evidence type="ECO:0000256" key="9">
    <source>
        <dbReference type="ARBA" id="ARBA00022842"/>
    </source>
</evidence>
<dbReference type="GO" id="GO:0006281">
    <property type="term" value="P:DNA repair"/>
    <property type="evidence" value="ECO:0007669"/>
    <property type="project" value="UniProtKB-KW"/>
</dbReference>
<feature type="binding site" evidence="15">
    <location>
        <position position="439"/>
    </location>
    <ligand>
        <name>Zn(2+)</name>
        <dbReference type="ChEBI" id="CHEBI:29105"/>
    </ligand>
</feature>
<evidence type="ECO:0000259" key="17">
    <source>
        <dbReference type="PROSITE" id="PS50172"/>
    </source>
</evidence>
<dbReference type="PROSITE" id="PS50172">
    <property type="entry name" value="BRCT"/>
    <property type="match status" value="1"/>
</dbReference>
<dbReference type="Gene3D" id="1.10.287.610">
    <property type="entry name" value="Helix hairpin bin"/>
    <property type="match status" value="1"/>
</dbReference>
<name>A0A4Q7DJJ5_9PROT</name>
<feature type="binding site" evidence="15">
    <location>
        <position position="150"/>
    </location>
    <ligand>
        <name>NAD(+)</name>
        <dbReference type="ChEBI" id="CHEBI:57540"/>
    </ligand>
</feature>
<feature type="binding site" evidence="15">
    <location>
        <position position="421"/>
    </location>
    <ligand>
        <name>Zn(2+)</name>
        <dbReference type="ChEBI" id="CHEBI:29105"/>
    </ligand>
</feature>
<dbReference type="InterPro" id="IPR010994">
    <property type="entry name" value="RuvA_2-like"/>
</dbReference>
<dbReference type="InterPro" id="IPR013840">
    <property type="entry name" value="DNAligase_N"/>
</dbReference>
<dbReference type="Gene3D" id="2.40.50.140">
    <property type="entry name" value="Nucleic acid-binding proteins"/>
    <property type="match status" value="1"/>
</dbReference>
<evidence type="ECO:0000256" key="3">
    <source>
        <dbReference type="ARBA" id="ARBA00013308"/>
    </source>
</evidence>
<keyword evidence="5 15" id="KW-0235">DNA replication</keyword>
<feature type="domain" description="BRCT" evidence="17">
    <location>
        <begin position="605"/>
        <end position="678"/>
    </location>
</feature>
<feature type="binding site" evidence="15">
    <location>
        <begin position="93"/>
        <end position="94"/>
    </location>
    <ligand>
        <name>NAD(+)</name>
        <dbReference type="ChEBI" id="CHEBI:57540"/>
    </ligand>
</feature>
<dbReference type="InterPro" id="IPR004149">
    <property type="entry name" value="Znf_DNAligase_C4"/>
</dbReference>
<dbReference type="InterPro" id="IPR001679">
    <property type="entry name" value="DNA_ligase"/>
</dbReference>
<evidence type="ECO:0000256" key="15">
    <source>
        <dbReference type="HAMAP-Rule" id="MF_01588"/>
    </source>
</evidence>
<organism evidence="18 19">
    <name type="scientific">Candidatus Finniella inopinata</name>
    <dbReference type="NCBI Taxonomy" id="1696036"/>
    <lineage>
        <taxon>Bacteria</taxon>
        <taxon>Pseudomonadati</taxon>
        <taxon>Pseudomonadota</taxon>
        <taxon>Alphaproteobacteria</taxon>
        <taxon>Holosporales</taxon>
        <taxon>Candidatus Paracaedibacteraceae</taxon>
        <taxon>Candidatus Finniella</taxon>
    </lineage>
</organism>
<feature type="binding site" evidence="15">
    <location>
        <position position="127"/>
    </location>
    <ligand>
        <name>NAD(+)</name>
        <dbReference type="ChEBI" id="CHEBI:57540"/>
    </ligand>
</feature>
<dbReference type="EMBL" id="SCFB01000004">
    <property type="protein sequence ID" value="RZI46520.1"/>
    <property type="molecule type" value="Genomic_DNA"/>
</dbReference>
<dbReference type="GO" id="GO:0003911">
    <property type="term" value="F:DNA ligase (NAD+) activity"/>
    <property type="evidence" value="ECO:0007669"/>
    <property type="project" value="UniProtKB-UniRule"/>
</dbReference>
<dbReference type="Pfam" id="PF00533">
    <property type="entry name" value="BRCT"/>
    <property type="match status" value="1"/>
</dbReference>
<keyword evidence="12 15" id="KW-0464">Manganese</keyword>
<dbReference type="GO" id="GO:0046872">
    <property type="term" value="F:metal ion binding"/>
    <property type="evidence" value="ECO:0007669"/>
    <property type="project" value="UniProtKB-KW"/>
</dbReference>
<dbReference type="InterPro" id="IPR001357">
    <property type="entry name" value="BRCT_dom"/>
</dbReference>
<evidence type="ECO:0000256" key="4">
    <source>
        <dbReference type="ARBA" id="ARBA00022598"/>
    </source>
</evidence>
<dbReference type="InterPro" id="IPR012340">
    <property type="entry name" value="NA-bd_OB-fold"/>
</dbReference>
<dbReference type="AlphaFoldDB" id="A0A4Q7DJJ5"/>
<evidence type="ECO:0000313" key="19">
    <source>
        <dbReference type="Proteomes" id="UP000293550"/>
    </source>
</evidence>
<feature type="binding site" evidence="15">
    <location>
        <begin position="44"/>
        <end position="48"/>
    </location>
    <ligand>
        <name>NAD(+)</name>
        <dbReference type="ChEBI" id="CHEBI:57540"/>
    </ligand>
</feature>
<dbReference type="PROSITE" id="PS01056">
    <property type="entry name" value="DNA_LIGASE_N2"/>
    <property type="match status" value="1"/>
</dbReference>
<gene>
    <name evidence="15 18" type="primary">ligA</name>
    <name evidence="18" type="ORF">EQU50_02740</name>
</gene>
<evidence type="ECO:0000256" key="11">
    <source>
        <dbReference type="ARBA" id="ARBA00023204"/>
    </source>
</evidence>
<dbReference type="InterPro" id="IPR033136">
    <property type="entry name" value="DNA_ligase_CS"/>
</dbReference>
<dbReference type="Gene3D" id="1.10.150.20">
    <property type="entry name" value="5' to 3' exonuclease, C-terminal subdomain"/>
    <property type="match status" value="2"/>
</dbReference>
<dbReference type="CDD" id="cd17748">
    <property type="entry name" value="BRCT_DNA_ligase_like"/>
    <property type="match status" value="1"/>
</dbReference>
<proteinExistence type="inferred from homology"/>
<evidence type="ECO:0000256" key="14">
    <source>
        <dbReference type="ARBA" id="ARBA00060881"/>
    </source>
</evidence>
<keyword evidence="8 15" id="KW-0862">Zinc</keyword>
<dbReference type="CDD" id="cd00114">
    <property type="entry name" value="LIGANc"/>
    <property type="match status" value="1"/>
</dbReference>
<dbReference type="HAMAP" id="MF_01588">
    <property type="entry name" value="DNA_ligase_A"/>
    <property type="match status" value="1"/>
</dbReference>
<evidence type="ECO:0000256" key="8">
    <source>
        <dbReference type="ARBA" id="ARBA00022833"/>
    </source>
</evidence>
<keyword evidence="11 15" id="KW-0234">DNA repair</keyword>
<comment type="caution">
    <text evidence="18">The sequence shown here is derived from an EMBL/GenBank/DDBJ whole genome shotgun (WGS) entry which is preliminary data.</text>
</comment>
<evidence type="ECO:0000256" key="12">
    <source>
        <dbReference type="ARBA" id="ARBA00023211"/>
    </source>
</evidence>
<dbReference type="InterPro" id="IPR004150">
    <property type="entry name" value="NAD_DNA_ligase_OB"/>
</dbReference>
<comment type="catalytic activity">
    <reaction evidence="13 15 16">
        <text>NAD(+) + (deoxyribonucleotide)n-3'-hydroxyl + 5'-phospho-(deoxyribonucleotide)m = (deoxyribonucleotide)n+m + AMP + beta-nicotinamide D-nucleotide.</text>
        <dbReference type="EC" id="6.5.1.2"/>
    </reaction>
</comment>
<dbReference type="Proteomes" id="UP000293550">
    <property type="component" value="Unassembled WGS sequence"/>
</dbReference>